<dbReference type="Pfam" id="PF20769">
    <property type="entry name" value="YPEB_N"/>
    <property type="match status" value="1"/>
</dbReference>
<name>A0A7W1XV98_9BACL</name>
<evidence type="ECO:0000259" key="3">
    <source>
        <dbReference type="Pfam" id="PF20769"/>
    </source>
</evidence>
<evidence type="ECO:0000313" key="5">
    <source>
        <dbReference type="Proteomes" id="UP000538292"/>
    </source>
</evidence>
<keyword evidence="5" id="KW-1185">Reference proteome</keyword>
<evidence type="ECO:0000313" key="4">
    <source>
        <dbReference type="EMBL" id="MBA4603707.1"/>
    </source>
</evidence>
<dbReference type="NCBIfam" id="TIGR02889">
    <property type="entry name" value="spore_YpeB"/>
    <property type="match status" value="1"/>
</dbReference>
<dbReference type="GO" id="GO:0009847">
    <property type="term" value="P:spore germination"/>
    <property type="evidence" value="ECO:0007669"/>
    <property type="project" value="InterPro"/>
</dbReference>
<accession>A0A7W1XV98</accession>
<dbReference type="InterPro" id="IPR025711">
    <property type="entry name" value="PepSY"/>
</dbReference>
<evidence type="ECO:0000259" key="2">
    <source>
        <dbReference type="Pfam" id="PF14620"/>
    </source>
</evidence>
<dbReference type="InterPro" id="IPR048402">
    <property type="entry name" value="YpeB_N"/>
</dbReference>
<dbReference type="Pfam" id="PF03413">
    <property type="entry name" value="PepSY"/>
    <property type="match status" value="1"/>
</dbReference>
<dbReference type="AlphaFoldDB" id="A0A7W1XV98"/>
<feature type="domain" description="Sporulation protein YpeB PepSY1 and PepSY2" evidence="2">
    <location>
        <begin position="183"/>
        <end position="368"/>
    </location>
</feature>
<proteinExistence type="predicted"/>
<dbReference type="Proteomes" id="UP000538292">
    <property type="component" value="Unassembled WGS sequence"/>
</dbReference>
<evidence type="ECO:0000259" key="1">
    <source>
        <dbReference type="Pfam" id="PF03413"/>
    </source>
</evidence>
<dbReference type="RefSeq" id="WP_181742182.1">
    <property type="nucleotide sequence ID" value="NZ_JACEOL010000066.1"/>
</dbReference>
<reference evidence="4 5" key="1">
    <citation type="submission" date="2020-07" db="EMBL/GenBank/DDBJ databases">
        <title>Thermoactinomyces phylogeny.</title>
        <authorList>
            <person name="Dunlap C."/>
        </authorList>
    </citation>
    <scope>NUCLEOTIDE SEQUENCE [LARGE SCALE GENOMIC DNA]</scope>
    <source>
        <strain evidence="4 5">AMNI-1</strain>
    </source>
</reference>
<dbReference type="InterPro" id="IPR014239">
    <property type="entry name" value="YpeB_PepSY1-2"/>
</dbReference>
<protein>
    <submittedName>
        <fullName evidence="4">Germination protein YpeB</fullName>
    </submittedName>
</protein>
<dbReference type="Pfam" id="PF14620">
    <property type="entry name" value="YPEB_PepSY1-2"/>
    <property type="match status" value="1"/>
</dbReference>
<feature type="domain" description="PepSY" evidence="1">
    <location>
        <begin position="377"/>
        <end position="434"/>
    </location>
</feature>
<comment type="caution">
    <text evidence="4">The sequence shown here is derived from an EMBL/GenBank/DDBJ whole genome shotgun (WGS) entry which is preliminary data.</text>
</comment>
<feature type="domain" description="Sporulation protein YpeB N-terminal" evidence="3">
    <location>
        <begin position="31"/>
        <end position="165"/>
    </location>
</feature>
<sequence length="448" mass="51287">MYKRVAAILFPITMVALVGAAVWGYQEYQDKNAILIKAENSYQRAFHDLNEHLERLQAELGKSLALNSPKQMAASMTNVWRLAYSAQNDIGQLPLTLVPFDQAEKYLSKVGRFAYDVGVRDFQKKPLTEKEWKTLETLYEQSKNINNEMQTVQHKVLDKNLRWMDVELAIATEDKNMDNTIIDGFKMVNQKVQEFPEVDWGPTVNNMEVRVRERARNISGTKISLDEAKQIVARAFGKGSTRGMKAELNKNGDYETISVRYSGANHTEVYTELTAKGGHIVWMVFDRPVKKKQLRLNQALEEADRFLERIGYKNMEPIAYDETANIVSYTFVHRQNGVSIYPQTLAVKVALDNGEIMGLQADEYVFNNFRLSKTKPKLTREEARKKLSTHLKVQKSGLAIIYNQSGQPVLCYEFLGSIKGNQYRVFINANNGEEEYIDRIEKADADQI</sequence>
<gene>
    <name evidence="4" type="primary">ypeB</name>
    <name evidence="4" type="ORF">H2C83_15675</name>
</gene>
<organism evidence="4 5">
    <name type="scientific">Thermoactinomyces mirandus</name>
    <dbReference type="NCBI Taxonomy" id="2756294"/>
    <lineage>
        <taxon>Bacteria</taxon>
        <taxon>Bacillati</taxon>
        <taxon>Bacillota</taxon>
        <taxon>Bacilli</taxon>
        <taxon>Bacillales</taxon>
        <taxon>Thermoactinomycetaceae</taxon>
        <taxon>Thermoactinomyces</taxon>
    </lineage>
</organism>
<dbReference type="EMBL" id="JACEOL010000066">
    <property type="protein sequence ID" value="MBA4603707.1"/>
    <property type="molecule type" value="Genomic_DNA"/>
</dbReference>